<reference evidence="1 2" key="1">
    <citation type="submission" date="2020-08" db="EMBL/GenBank/DDBJ databases">
        <title>Genomic Encyclopedia of Type Strains, Phase IV (KMG-IV): sequencing the most valuable type-strain genomes for metagenomic binning, comparative biology and taxonomic classification.</title>
        <authorList>
            <person name="Goeker M."/>
        </authorList>
    </citation>
    <scope>NUCLEOTIDE SEQUENCE [LARGE SCALE GENOMIC DNA]</scope>
    <source>
        <strain evidence="1 2">YC6886</strain>
    </source>
</reference>
<dbReference type="EC" id="2.5.1.21" evidence="1"/>
<dbReference type="SFLD" id="SFLDG01018">
    <property type="entry name" value="Squalene/Phytoene_Synthase_Lik"/>
    <property type="match status" value="1"/>
</dbReference>
<dbReference type="SUPFAM" id="SSF48576">
    <property type="entry name" value="Terpenoid synthases"/>
    <property type="match status" value="1"/>
</dbReference>
<proteinExistence type="predicted"/>
<dbReference type="Proteomes" id="UP000557717">
    <property type="component" value="Unassembled WGS sequence"/>
</dbReference>
<protein>
    <submittedName>
        <fullName evidence="1">Farnesyl-diphosphate farnesyltransferase</fullName>
        <ecNumber evidence="1">2.5.1.21</ecNumber>
    </submittedName>
</protein>
<comment type="caution">
    <text evidence="1">The sequence shown here is derived from an EMBL/GenBank/DDBJ whole genome shotgun (WGS) entry which is preliminary data.</text>
</comment>
<dbReference type="InterPro" id="IPR044844">
    <property type="entry name" value="Trans_IPPS_euk-type"/>
</dbReference>
<dbReference type="GO" id="GO:0045338">
    <property type="term" value="P:farnesyl diphosphate metabolic process"/>
    <property type="evidence" value="ECO:0007669"/>
    <property type="project" value="InterPro"/>
</dbReference>
<evidence type="ECO:0000313" key="2">
    <source>
        <dbReference type="Proteomes" id="UP000557717"/>
    </source>
</evidence>
<dbReference type="InterPro" id="IPR008949">
    <property type="entry name" value="Isoprenoid_synthase_dom_sf"/>
</dbReference>
<dbReference type="InterPro" id="IPR002060">
    <property type="entry name" value="Squ/phyt_synthse"/>
</dbReference>
<dbReference type="PANTHER" id="PTHR11626">
    <property type="entry name" value="FARNESYL-DIPHOSPHATE FARNESYLTRANSFERASE"/>
    <property type="match status" value="1"/>
</dbReference>
<name>A0A840V2M1_9BACT</name>
<keyword evidence="2" id="KW-1185">Reference proteome</keyword>
<gene>
    <name evidence="1" type="ORF">HNR46_002478</name>
</gene>
<dbReference type="GO" id="GO:0051996">
    <property type="term" value="F:squalene synthase [NAD(P)H] activity"/>
    <property type="evidence" value="ECO:0007669"/>
    <property type="project" value="UniProtKB-EC"/>
</dbReference>
<dbReference type="Gene3D" id="1.10.600.10">
    <property type="entry name" value="Farnesyl Diphosphate Synthase"/>
    <property type="match status" value="1"/>
</dbReference>
<sequence>MNSELSRLRKAVSRSFDLSMALLPGPMRDPVSVGYLLARASDTLADTSGVSIAERKEALVTFGEVLEKGNFPEAEVARFSKQLDHAGERCLLQSLPECLRAYRQLSSDCRGHVREVLEVILSGQSQDLDRGISGTWVAESDAELEDYCWRVAGCVGRFWTRVGFSTLGAGYSDESPETLEALGTRYGKGLQLINILRDLPKDRSLGRCYLPVENPLDPREVAMVARKWRDQAAEWLQDGDRYATALKSRRLRAASGLPARIGWETLKRLDQADAEALERGVKVERSVVWRCLWESLLW</sequence>
<dbReference type="EMBL" id="JACHFD010000011">
    <property type="protein sequence ID" value="MBB5352235.1"/>
    <property type="molecule type" value="Genomic_DNA"/>
</dbReference>
<accession>A0A840V2M1</accession>
<evidence type="ECO:0000313" key="1">
    <source>
        <dbReference type="EMBL" id="MBB5352235.1"/>
    </source>
</evidence>
<dbReference type="RefSeq" id="WP_184019099.1">
    <property type="nucleotide sequence ID" value="NZ_JACHFD010000011.1"/>
</dbReference>
<keyword evidence="1" id="KW-0808">Transferase</keyword>
<dbReference type="AlphaFoldDB" id="A0A840V2M1"/>
<organism evidence="1 2">
    <name type="scientific">Haloferula luteola</name>
    <dbReference type="NCBI Taxonomy" id="595692"/>
    <lineage>
        <taxon>Bacteria</taxon>
        <taxon>Pseudomonadati</taxon>
        <taxon>Verrucomicrobiota</taxon>
        <taxon>Verrucomicrobiia</taxon>
        <taxon>Verrucomicrobiales</taxon>
        <taxon>Verrucomicrobiaceae</taxon>
        <taxon>Haloferula</taxon>
    </lineage>
</organism>
<dbReference type="PANTHER" id="PTHR11626:SF2">
    <property type="entry name" value="SQUALENE SYNTHASE"/>
    <property type="match status" value="1"/>
</dbReference>
<dbReference type="Pfam" id="PF00494">
    <property type="entry name" value="SQS_PSY"/>
    <property type="match status" value="1"/>
</dbReference>
<dbReference type="SFLD" id="SFLDS00005">
    <property type="entry name" value="Isoprenoid_Synthase_Type_I"/>
    <property type="match status" value="1"/>
</dbReference>